<feature type="compositionally biased region" description="Basic and acidic residues" evidence="8">
    <location>
        <begin position="239"/>
        <end position="257"/>
    </location>
</feature>
<evidence type="ECO:0000256" key="7">
    <source>
        <dbReference type="PROSITE-ProRule" id="PRU01313"/>
    </source>
</evidence>
<dbReference type="Proteomes" id="UP001174909">
    <property type="component" value="Unassembled WGS sequence"/>
</dbReference>
<protein>
    <submittedName>
        <fullName evidence="10">Transcription factor CP2-like protein 1</fullName>
    </submittedName>
</protein>
<evidence type="ECO:0000256" key="3">
    <source>
        <dbReference type="ARBA" id="ARBA00023015"/>
    </source>
</evidence>
<keyword evidence="3" id="KW-0805">Transcription regulation</keyword>
<feature type="domain" description="Grh/CP2 DB" evidence="9">
    <location>
        <begin position="69"/>
        <end position="298"/>
    </location>
</feature>
<dbReference type="SUPFAM" id="SSF47769">
    <property type="entry name" value="SAM/Pointed domain"/>
    <property type="match status" value="1"/>
</dbReference>
<dbReference type="Gene3D" id="1.10.150.50">
    <property type="entry name" value="Transcription Factor, Ets-1"/>
    <property type="match status" value="1"/>
</dbReference>
<evidence type="ECO:0000256" key="2">
    <source>
        <dbReference type="ARBA" id="ARBA00010852"/>
    </source>
</evidence>
<dbReference type="PANTHER" id="PTHR11037:SF21">
    <property type="entry name" value="GEMINI, ISOFORM C"/>
    <property type="match status" value="1"/>
</dbReference>
<evidence type="ECO:0000256" key="8">
    <source>
        <dbReference type="SAM" id="MobiDB-lite"/>
    </source>
</evidence>
<comment type="subcellular location">
    <subcellularLocation>
        <location evidence="1 7">Nucleus</location>
    </subcellularLocation>
</comment>
<gene>
    <name evidence="10" type="ORF">GBAR_LOCUS31678</name>
</gene>
<dbReference type="InterPro" id="IPR007604">
    <property type="entry name" value="CP2"/>
</dbReference>
<keyword evidence="4 7" id="KW-0238">DNA-binding</keyword>
<comment type="similarity">
    <text evidence="2">Belongs to the grh/CP2 family. CP2 subfamily.</text>
</comment>
<dbReference type="InterPro" id="IPR041418">
    <property type="entry name" value="SAM_3"/>
</dbReference>
<dbReference type="Pfam" id="PF25416">
    <property type="entry name" value="GRHL1_C"/>
    <property type="match status" value="1"/>
</dbReference>
<dbReference type="InterPro" id="IPR013761">
    <property type="entry name" value="SAM/pointed_sf"/>
</dbReference>
<dbReference type="PROSITE" id="PS51968">
    <property type="entry name" value="GRH_CP2_DB"/>
    <property type="match status" value="1"/>
</dbReference>
<dbReference type="GO" id="GO:0000978">
    <property type="term" value="F:RNA polymerase II cis-regulatory region sequence-specific DNA binding"/>
    <property type="evidence" value="ECO:0007669"/>
    <property type="project" value="TreeGrafter"/>
</dbReference>
<evidence type="ECO:0000256" key="1">
    <source>
        <dbReference type="ARBA" id="ARBA00004123"/>
    </source>
</evidence>
<evidence type="ECO:0000256" key="6">
    <source>
        <dbReference type="ARBA" id="ARBA00023242"/>
    </source>
</evidence>
<name>A0AA35U1Q5_GEOBA</name>
<evidence type="ECO:0000256" key="4">
    <source>
        <dbReference type="ARBA" id="ARBA00023125"/>
    </source>
</evidence>
<dbReference type="EMBL" id="CASHTH010004500">
    <property type="protein sequence ID" value="CAI8058274.1"/>
    <property type="molecule type" value="Genomic_DNA"/>
</dbReference>
<dbReference type="GO" id="GO:0005634">
    <property type="term" value="C:nucleus"/>
    <property type="evidence" value="ECO:0007669"/>
    <property type="project" value="UniProtKB-SubCell"/>
</dbReference>
<sequence length="483" mass="53424">MATSSWRLEDLHQLEELGLAGQLESTRLQEKGICSDQLGVAECAAEDLSSVLSDLLMAPTVAAPVQGLSRPKFDVILLAPTANGVKQSSPEVTYINRGQWYEIQLSSCVDQLLNDTTHCRCTVSLSFSELRMRNNERELLDSWVQEHPCERLIDIDRRGCKGVTHIEDSENLSSFSFVWQPVGSAIISVKINSLSSEFAAKKHGGEKGILLQVSIDFYCVATDDHLQRSGCNIKVFKDKGGDRKQKQDNQKVEKLSPSERSMYRPSQDVTRFSVVSRGNHFPPPFPIHSSPSSQSHPCGSSLTPSATLNVLSSVRDVHQWLTARHFSSYLSLFANYSGADLLRLSRQDLRELCGAADGIRLFNVLHSQSLCTVYVCLENETVYQALSLELLTAEEFIAKLTEKVGLKQNEVSSVIQLTSSGILVLVDDTVVRSFCSEDSFVVSAVKDETASYRLVLRRSSHLSQLATPLSAQNTSFDSSTEHS</sequence>
<dbReference type="InterPro" id="IPR040167">
    <property type="entry name" value="TF_CP2-like"/>
</dbReference>
<organism evidence="10 11">
    <name type="scientific">Geodia barretti</name>
    <name type="common">Barrett's horny sponge</name>
    <dbReference type="NCBI Taxonomy" id="519541"/>
    <lineage>
        <taxon>Eukaryota</taxon>
        <taxon>Metazoa</taxon>
        <taxon>Porifera</taxon>
        <taxon>Demospongiae</taxon>
        <taxon>Heteroscleromorpha</taxon>
        <taxon>Tetractinellida</taxon>
        <taxon>Astrophorina</taxon>
        <taxon>Geodiidae</taxon>
        <taxon>Geodia</taxon>
    </lineage>
</organism>
<dbReference type="GO" id="GO:0001228">
    <property type="term" value="F:DNA-binding transcription activator activity, RNA polymerase II-specific"/>
    <property type="evidence" value="ECO:0007669"/>
    <property type="project" value="TreeGrafter"/>
</dbReference>
<keyword evidence="6 7" id="KW-0539">Nucleus</keyword>
<comment type="caution">
    <text evidence="10">The sequence shown here is derived from an EMBL/GenBank/DDBJ whole genome shotgun (WGS) entry which is preliminary data.</text>
</comment>
<dbReference type="AlphaFoldDB" id="A0AA35U1Q5"/>
<reference evidence="10" key="1">
    <citation type="submission" date="2023-03" db="EMBL/GenBank/DDBJ databases">
        <authorList>
            <person name="Steffen K."/>
            <person name="Cardenas P."/>
        </authorList>
    </citation>
    <scope>NUCLEOTIDE SEQUENCE</scope>
</reference>
<keyword evidence="5" id="KW-0804">Transcription</keyword>
<proteinExistence type="inferred from homology"/>
<evidence type="ECO:0000313" key="11">
    <source>
        <dbReference type="Proteomes" id="UP001174909"/>
    </source>
</evidence>
<dbReference type="PANTHER" id="PTHR11037">
    <property type="entry name" value="TRANSCRIPTION FACTOR CP2"/>
    <property type="match status" value="1"/>
</dbReference>
<dbReference type="Pfam" id="PF04516">
    <property type="entry name" value="CP2"/>
    <property type="match status" value="1"/>
</dbReference>
<keyword evidence="11" id="KW-1185">Reference proteome</keyword>
<evidence type="ECO:0000259" key="9">
    <source>
        <dbReference type="PROSITE" id="PS51968"/>
    </source>
</evidence>
<dbReference type="Pfam" id="PF18016">
    <property type="entry name" value="SAM_3"/>
    <property type="match status" value="1"/>
</dbReference>
<feature type="region of interest" description="Disordered" evidence="8">
    <location>
        <begin position="239"/>
        <end position="266"/>
    </location>
</feature>
<evidence type="ECO:0000256" key="5">
    <source>
        <dbReference type="ARBA" id="ARBA00023163"/>
    </source>
</evidence>
<accession>A0AA35U1Q5</accession>
<evidence type="ECO:0000313" key="10">
    <source>
        <dbReference type="EMBL" id="CAI8058274.1"/>
    </source>
</evidence>
<dbReference type="InterPro" id="IPR057520">
    <property type="entry name" value="GRHL1/CP2_C"/>
</dbReference>